<dbReference type="AlphaFoldDB" id="F8AF02"/>
<organism evidence="1 2">
    <name type="scientific">Pyrococcus yayanosii (strain CH1 / JCM 16557)</name>
    <dbReference type="NCBI Taxonomy" id="529709"/>
    <lineage>
        <taxon>Archaea</taxon>
        <taxon>Methanobacteriati</taxon>
        <taxon>Methanobacteriota</taxon>
        <taxon>Thermococci</taxon>
        <taxon>Thermococcales</taxon>
        <taxon>Thermococcaceae</taxon>
        <taxon>Pyrococcus</taxon>
    </lineage>
</organism>
<evidence type="ECO:0000313" key="2">
    <source>
        <dbReference type="Proteomes" id="UP000008386"/>
    </source>
</evidence>
<sequence length="44" mass="4962">MMRPTPLIGDERVSWLSLLKVFELGLFEIKMVIEAKKRALGASS</sequence>
<name>F8AF02_PYRYC</name>
<dbReference type="Proteomes" id="UP000008386">
    <property type="component" value="Chromosome"/>
</dbReference>
<dbReference type="KEGG" id="pya:PYCH_11580"/>
<proteinExistence type="predicted"/>
<protein>
    <submittedName>
        <fullName evidence="1">Uncharacterized protein</fullName>
    </submittedName>
</protein>
<dbReference type="EMBL" id="CP002779">
    <property type="protein sequence ID" value="AEH24839.1"/>
    <property type="molecule type" value="Genomic_DNA"/>
</dbReference>
<keyword evidence="2" id="KW-1185">Reference proteome</keyword>
<dbReference type="HOGENOM" id="CLU_3210904_0_0_2"/>
<evidence type="ECO:0000313" key="1">
    <source>
        <dbReference type="EMBL" id="AEH24839.1"/>
    </source>
</evidence>
<accession>F8AF02</accession>
<gene>
    <name evidence="1" type="ordered locus">PYCH_11580</name>
</gene>
<reference evidence="1 2" key="1">
    <citation type="journal article" date="2011" name="J. Bacteriol.">
        <title>Complete genome sequence of the obligate piezophilic hyperthermophilic archaeon Pyrococcus yayanosii CH1.</title>
        <authorList>
            <person name="Jun X."/>
            <person name="Lupeng L."/>
            <person name="Minjuan X."/>
            <person name="Oger P."/>
            <person name="Fengping W."/>
            <person name="Jebbar M."/>
            <person name="Xiang X."/>
        </authorList>
    </citation>
    <scope>NUCLEOTIDE SEQUENCE [LARGE SCALE GENOMIC DNA]</scope>
    <source>
        <strain evidence="2">CH1 / JCM 16557</strain>
    </source>
</reference>